<evidence type="ECO:0000313" key="7">
    <source>
        <dbReference type="EMBL" id="PRD43859.1"/>
    </source>
</evidence>
<dbReference type="PIRSF" id="PIRSF036761">
    <property type="entry name" value="GDH_Mll4104"/>
    <property type="match status" value="1"/>
</dbReference>
<dbReference type="SUPFAM" id="SSF51735">
    <property type="entry name" value="NAD(P)-binding Rossmann-fold domains"/>
    <property type="match status" value="1"/>
</dbReference>
<evidence type="ECO:0000259" key="4">
    <source>
        <dbReference type="Pfam" id="PF21075"/>
    </source>
</evidence>
<gene>
    <name evidence="7" type="ORF">C5748_08330</name>
</gene>
<keyword evidence="1" id="KW-0560">Oxidoreductase</keyword>
<dbReference type="Pfam" id="PF21073">
    <property type="entry name" value="GDH_HM1"/>
    <property type="match status" value="1"/>
</dbReference>
<evidence type="ECO:0000259" key="2">
    <source>
        <dbReference type="Pfam" id="PF05088"/>
    </source>
</evidence>
<feature type="domain" description="NAD-glutamate dehydrogenase ACT2" evidence="5">
    <location>
        <begin position="402"/>
        <end position="490"/>
    </location>
</feature>
<evidence type="ECO:0000256" key="1">
    <source>
        <dbReference type="ARBA" id="ARBA00023002"/>
    </source>
</evidence>
<dbReference type="InterPro" id="IPR049064">
    <property type="entry name" value="NAD_Glu_DH_ACT3"/>
</dbReference>
<dbReference type="InterPro" id="IPR046346">
    <property type="entry name" value="Aminoacid_DH-like_N_sf"/>
</dbReference>
<name>A0A2S9ITK9_9HYPH</name>
<organism evidence="7 8">
    <name type="scientific">Phyllobacterium phragmitis</name>
    <dbReference type="NCBI Taxonomy" id="2670329"/>
    <lineage>
        <taxon>Bacteria</taxon>
        <taxon>Pseudomonadati</taxon>
        <taxon>Pseudomonadota</taxon>
        <taxon>Alphaproteobacteria</taxon>
        <taxon>Hyphomicrobiales</taxon>
        <taxon>Phyllobacteriaceae</taxon>
        <taxon>Phyllobacterium</taxon>
    </lineage>
</organism>
<dbReference type="Pfam" id="PF21074">
    <property type="entry name" value="GDH_C"/>
    <property type="match status" value="1"/>
</dbReference>
<feature type="domain" description="NAD-glutamate dehydrogenase N-terminal ACT1" evidence="4">
    <location>
        <begin position="27"/>
        <end position="166"/>
    </location>
</feature>
<dbReference type="GO" id="GO:0004352">
    <property type="term" value="F:glutamate dehydrogenase (NAD+) activity"/>
    <property type="evidence" value="ECO:0007669"/>
    <property type="project" value="InterPro"/>
</dbReference>
<feature type="domain" description="NAD-glutamate dehydrogenase catalytic" evidence="2">
    <location>
        <begin position="725"/>
        <end position="1221"/>
    </location>
</feature>
<dbReference type="InterPro" id="IPR049062">
    <property type="entry name" value="NAD_Glu_DH_ACT2"/>
</dbReference>
<dbReference type="PANTHER" id="PTHR43403">
    <property type="entry name" value="NAD-SPECIFIC GLUTAMATE DEHYDROGENASE"/>
    <property type="match status" value="1"/>
</dbReference>
<dbReference type="InterPro" id="IPR036291">
    <property type="entry name" value="NAD(P)-bd_dom_sf"/>
</dbReference>
<dbReference type="GO" id="GO:0006538">
    <property type="term" value="P:L-glutamate catabolic process"/>
    <property type="evidence" value="ECO:0007669"/>
    <property type="project" value="InterPro"/>
</dbReference>
<dbReference type="Pfam" id="PF05088">
    <property type="entry name" value="Bac_GDH_CD"/>
    <property type="match status" value="1"/>
</dbReference>
<feature type="domain" description="NAD-specific glutamate dehydrogenase C-terminal" evidence="3">
    <location>
        <begin position="1268"/>
        <end position="1598"/>
    </location>
</feature>
<evidence type="ECO:0000313" key="8">
    <source>
        <dbReference type="Proteomes" id="UP000239434"/>
    </source>
</evidence>
<dbReference type="InterPro" id="IPR049058">
    <property type="entry name" value="NAD_Glu_DH_HM2"/>
</dbReference>
<dbReference type="GO" id="GO:0004069">
    <property type="term" value="F:L-aspartate:2-oxoglutarate aminotransferase activity"/>
    <property type="evidence" value="ECO:0007669"/>
    <property type="project" value="InterPro"/>
</dbReference>
<dbReference type="InterPro" id="IPR007780">
    <property type="entry name" value="NAD_Glu_DH_bac"/>
</dbReference>
<reference evidence="7 8" key="1">
    <citation type="submission" date="2018-02" db="EMBL/GenBank/DDBJ databases">
        <title>The draft genome of Phyllobacterium sp. 1N-3.</title>
        <authorList>
            <person name="Liu L."/>
            <person name="Li L."/>
            <person name="Zhang X."/>
            <person name="Wang T."/>
            <person name="Liang L."/>
        </authorList>
    </citation>
    <scope>NUCLEOTIDE SEQUENCE [LARGE SCALE GENOMIC DNA]</scope>
    <source>
        <strain evidence="7 8">1N-3</strain>
    </source>
</reference>
<proteinExistence type="predicted"/>
<dbReference type="Proteomes" id="UP000239434">
    <property type="component" value="Unassembled WGS sequence"/>
</dbReference>
<dbReference type="Pfam" id="PF21079">
    <property type="entry name" value="GDH_HM2"/>
    <property type="match status" value="1"/>
</dbReference>
<dbReference type="EMBL" id="PVBR01000005">
    <property type="protein sequence ID" value="PRD43859.1"/>
    <property type="molecule type" value="Genomic_DNA"/>
</dbReference>
<dbReference type="InterPro" id="IPR028971">
    <property type="entry name" value="NAD-GDH_cat"/>
</dbReference>
<protein>
    <submittedName>
        <fullName evidence="7">NAD-glutamate dehydrogenase</fullName>
    </submittedName>
</protein>
<dbReference type="InterPro" id="IPR049059">
    <property type="entry name" value="NAD_Glu_DH_HM1"/>
</dbReference>
<accession>A0A2S9ITK9</accession>
<dbReference type="InterPro" id="IPR024727">
    <property type="entry name" value="NAD_Glu_DH_N_ACT1"/>
</dbReference>
<keyword evidence="8" id="KW-1185">Reference proteome</keyword>
<dbReference type="Gene3D" id="3.40.50.720">
    <property type="entry name" value="NAD(P)-binding Rossmann-like Domain"/>
    <property type="match status" value="1"/>
</dbReference>
<evidence type="ECO:0000259" key="5">
    <source>
        <dbReference type="Pfam" id="PF21076"/>
    </source>
</evidence>
<dbReference type="InterPro" id="IPR049056">
    <property type="entry name" value="NAD_Glu_DH_HM3"/>
</dbReference>
<sequence>MEVSARQEREIGAVGNKADKKEGLKDFAALLFEWAPPEDLAEYDSAALEDAARLAFVELSRHRKGESVVSVDGANTVRCAGRPVTIVTLINDNMPFLLDSVMGEISERTRTVYMVLHPVLDVVHGENGVRVYGEASSGRKPEGTDRVSVMQIHLPMLDQTVRDDLASSLKAVLGQVRAAVRDWKPMLARLDKAIEAYKTNPPPGKKKNVAEAIEFLEWLRDDNFTFLGMREYDYRGKGKKRELVHADKPQLGILSDPAVRVLRRGDTGTTATSETLAFLEGPEALIVTKANTRSQVHRRGYLDYIGIKSFDATGEVVGELRFVGLFTSTAYTRSVMKIPYLRPKVDAVIKRLGFNPQDHSGKALLNVLEDYPRDDLFQIDVDTLMANAEGILALGERPRVRALPRIDPFGRFVSVLVYVPRDRYDSIVREKISQYLMRVYDGQSIDFHPSFMEGTLTRVHFIIRRAEGTVPEVARETLEAEIRAIVRTWEDAVQEAAESFSGLPVVYGVNIAALASSFPDSYRESFTPSEALVDAERIAALSPDNPLYVDFYKHHADGADAASLKIYHYGAAVALSRRVPLLENMGFQVISEQTFELPGADGAKVHVHDMQLVNAFSVPVDLTDDGALLEEAFRAVWSGTADNDGYNALVQTARLSAREIMILRAYGRYLQQAGITYSQGFIAAALNRYPDIARNLHSLFDLRFNPARIAEDSKAGAEKQIRDAIDLELQSVPSLDDDQIVRRFLNLTEATLRTNAFAPEADGSPRVTLAFKLNPRLVEGLPRPRPYREIFVYGPEVEGVHLRFGPVARGGIRWSDRAQDYRTEVLGLVKAQQVKNAVIVPVGAKGGFYPKRLPASGDRNAIFEAGRAAYIIFISTLLSVTDNIVDDTVVPPQNVIRHDTDDPYFVVAADKGTATFSDTANAISQAHDFWLDDAFASGGSAGYDHKKMGITARGAWEAVKRHFREMDIDIQTTPFTVAGVGDMSGDVFGNGMLLSGQTKLIAAFDHRDIFIDPDPDAAVAIAERQRLFDLPRSSWQDYDRSKLSAGGGIYSRTQKTISLSPQAAQAIGLGAGKTNATPLEIINAILKAPVDLLWFGGIGTYIRGSNESDAQVGDRANDAIRITGSEVRAKVIGEGANLGVTQRGRIEFSLAGGRCNSDAIDNSAGVNTSDVEVNIKIALAAAMRADKLQRPARNRLLGTMTDEVAELVLRNNYLQPLAISLVERRGLADLPYQARFMADLEKQKLLDRKVETLPDDQALMEREKRGIALTRPELGVLLAYAKLVLVDQIVKSDLPDDPYFEPELFGYFPKRMTKAYAPEIAGHRLKREITATLLGNDVINRGGPTFVNRLQDMTGKSPAAILRAYVAVRDGFELDGLFDAIDRLDNHVPGSVQNEFYAEVSRMLHWTTAWVLRNDSSNATLAEFVEAIRNARRTLEPRLNKLMPDFMTGIIVDDTAGFAAKGAPADLAARLARLQIASVVPDIALIAHLSRSDLIAAAKAYFTITEAFRIARIEEAARAIPVADYYDGMALARANDTIAQATRAITIAALTRFGDEKDPAKAWLAGGNTQVEAIRQRMTALVEDGDLTASRLAVAAGLMSDLAA</sequence>
<dbReference type="PANTHER" id="PTHR43403:SF1">
    <property type="entry name" value="NAD-SPECIFIC GLUTAMATE DEHYDROGENASE"/>
    <property type="match status" value="1"/>
</dbReference>
<dbReference type="Pfam" id="PF21076">
    <property type="entry name" value="GDH_ACT2"/>
    <property type="match status" value="1"/>
</dbReference>
<dbReference type="Pfam" id="PF21077">
    <property type="entry name" value="GDH_ACT3"/>
    <property type="match status" value="1"/>
</dbReference>
<evidence type="ECO:0000259" key="6">
    <source>
        <dbReference type="Pfam" id="PF21077"/>
    </source>
</evidence>
<dbReference type="Pfam" id="PF21078">
    <property type="entry name" value="GDH_HM3"/>
    <property type="match status" value="1"/>
</dbReference>
<feature type="domain" description="NAD-glutamate dehydrogenase ACT3" evidence="6">
    <location>
        <begin position="547"/>
        <end position="617"/>
    </location>
</feature>
<comment type="caution">
    <text evidence="7">The sequence shown here is derived from an EMBL/GenBank/DDBJ whole genome shotgun (WGS) entry which is preliminary data.</text>
</comment>
<dbReference type="InterPro" id="IPR048381">
    <property type="entry name" value="GDH_C"/>
</dbReference>
<evidence type="ECO:0000259" key="3">
    <source>
        <dbReference type="Pfam" id="PF21074"/>
    </source>
</evidence>
<dbReference type="Pfam" id="PF21075">
    <property type="entry name" value="GDH_ACT1"/>
    <property type="match status" value="1"/>
</dbReference>
<dbReference type="SUPFAM" id="SSF53223">
    <property type="entry name" value="Aminoacid dehydrogenase-like, N-terminal domain"/>
    <property type="match status" value="1"/>
</dbReference>